<feature type="domain" description="Chitin-binding type-4" evidence="1">
    <location>
        <begin position="89"/>
        <end position="146"/>
    </location>
</feature>
<dbReference type="InterPro" id="IPR004302">
    <property type="entry name" value="Cellulose/chitin-bd_N"/>
</dbReference>
<dbReference type="EMBL" id="PZQS01000001">
    <property type="protein sequence ID" value="PVD39241.1"/>
    <property type="molecule type" value="Genomic_DNA"/>
</dbReference>
<sequence length="223" mass="24531">MWRVHFSNPPNYDDNQLFCGGVAVQWHQNGGKCGLCGDPWPGPRENEAGGRYANGIVTRSYEVGQVIDVYIELTANHKRSLPVPDGAYSTKLDINLRLRLPQGLTCVACVFQWKYNAGNSWGKDPVTGKECVGCGPQEQFYGCADVAIGHKEMQIGLVPKRYPWYLQDPDSEWHYGVAYVSSDTAAISGAGRTLAEGRGVSEVALFTMLFALCVRRLQLIAIG</sequence>
<proteinExistence type="predicted"/>
<dbReference type="STRING" id="400727.A0A2T7Q0P5"/>
<accession>A0A2T7Q0P5</accession>
<evidence type="ECO:0000259" key="1">
    <source>
        <dbReference type="Pfam" id="PF03067"/>
    </source>
</evidence>
<evidence type="ECO:0000313" key="2">
    <source>
        <dbReference type="EMBL" id="PVD39241.1"/>
    </source>
</evidence>
<dbReference type="AlphaFoldDB" id="A0A2T7Q0P5"/>
<name>A0A2T7Q0P5_POMCA</name>
<dbReference type="Proteomes" id="UP000245119">
    <property type="component" value="Linkage Group LG1"/>
</dbReference>
<keyword evidence="3" id="KW-1185">Reference proteome</keyword>
<gene>
    <name evidence="2" type="ORF">C0Q70_01869</name>
</gene>
<organism evidence="2 3">
    <name type="scientific">Pomacea canaliculata</name>
    <name type="common">Golden apple snail</name>
    <dbReference type="NCBI Taxonomy" id="400727"/>
    <lineage>
        <taxon>Eukaryota</taxon>
        <taxon>Metazoa</taxon>
        <taxon>Spiralia</taxon>
        <taxon>Lophotrochozoa</taxon>
        <taxon>Mollusca</taxon>
        <taxon>Gastropoda</taxon>
        <taxon>Caenogastropoda</taxon>
        <taxon>Architaenioglossa</taxon>
        <taxon>Ampullarioidea</taxon>
        <taxon>Ampullariidae</taxon>
        <taxon>Pomacea</taxon>
    </lineage>
</organism>
<evidence type="ECO:0000313" key="3">
    <source>
        <dbReference type="Proteomes" id="UP000245119"/>
    </source>
</evidence>
<reference evidence="2 3" key="1">
    <citation type="submission" date="2018-04" db="EMBL/GenBank/DDBJ databases">
        <title>The genome of golden apple snail Pomacea canaliculata provides insight into stress tolerance and invasive adaptation.</title>
        <authorList>
            <person name="Liu C."/>
            <person name="Liu B."/>
            <person name="Ren Y."/>
            <person name="Zhang Y."/>
            <person name="Wang H."/>
            <person name="Li S."/>
            <person name="Jiang F."/>
            <person name="Yin L."/>
            <person name="Zhang G."/>
            <person name="Qian W."/>
            <person name="Fan W."/>
        </authorList>
    </citation>
    <scope>NUCLEOTIDE SEQUENCE [LARGE SCALE GENOMIC DNA]</scope>
    <source>
        <strain evidence="2">SZHN2017</strain>
        <tissue evidence="2">Muscle</tissue>
    </source>
</reference>
<dbReference type="OrthoDB" id="64893at2759"/>
<dbReference type="Pfam" id="PF03067">
    <property type="entry name" value="LPMO_10"/>
    <property type="match status" value="1"/>
</dbReference>
<comment type="caution">
    <text evidence="2">The sequence shown here is derived from an EMBL/GenBank/DDBJ whole genome shotgun (WGS) entry which is preliminary data.</text>
</comment>
<protein>
    <recommendedName>
        <fullName evidence="1">Chitin-binding type-4 domain-containing protein</fullName>
    </recommendedName>
</protein>